<keyword evidence="7" id="KW-0378">Hydrolase</keyword>
<evidence type="ECO:0000256" key="6">
    <source>
        <dbReference type="ARBA" id="ARBA00022763"/>
    </source>
</evidence>
<dbReference type="VEuPathDB" id="AmoebaDB:NF0067360"/>
<feature type="compositionally biased region" description="Polar residues" evidence="13">
    <location>
        <begin position="41"/>
        <end position="60"/>
    </location>
</feature>
<keyword evidence="10" id="KW-0234">DNA repair</keyword>
<evidence type="ECO:0000256" key="2">
    <source>
        <dbReference type="ARBA" id="ARBA00004123"/>
    </source>
</evidence>
<evidence type="ECO:0000256" key="7">
    <source>
        <dbReference type="ARBA" id="ARBA00022801"/>
    </source>
</evidence>
<dbReference type="GeneID" id="68117591"/>
<dbReference type="RefSeq" id="XP_044568024.1">
    <property type="nucleotide sequence ID" value="XM_044700667.1"/>
</dbReference>
<dbReference type="GO" id="GO:0000712">
    <property type="term" value="P:resolution of meiotic recombination intermediates"/>
    <property type="evidence" value="ECO:0007669"/>
    <property type="project" value="TreeGrafter"/>
</dbReference>
<dbReference type="InterPro" id="IPR033310">
    <property type="entry name" value="Mms4/EME1/EME2"/>
</dbReference>
<feature type="region of interest" description="Disordered" evidence="13">
    <location>
        <begin position="420"/>
        <end position="442"/>
    </location>
</feature>
<keyword evidence="9" id="KW-0233">DNA recombination</keyword>
<protein>
    <recommendedName>
        <fullName evidence="16">ERCC4 domain-containing protein</fullName>
    </recommendedName>
</protein>
<keyword evidence="6" id="KW-0227">DNA damage</keyword>
<gene>
    <name evidence="14" type="ORF">FDP41_010376</name>
</gene>
<dbReference type="OMA" id="NSADQWI"/>
<keyword evidence="3" id="KW-0540">Nuclease</keyword>
<comment type="subcellular location">
    <subcellularLocation>
        <location evidence="2">Nucleus</location>
    </subcellularLocation>
</comment>
<evidence type="ECO:0000256" key="5">
    <source>
        <dbReference type="ARBA" id="ARBA00022759"/>
    </source>
</evidence>
<dbReference type="GO" id="GO:0006302">
    <property type="term" value="P:double-strand break repair"/>
    <property type="evidence" value="ECO:0007669"/>
    <property type="project" value="TreeGrafter"/>
</dbReference>
<dbReference type="GO" id="GO:0031297">
    <property type="term" value="P:replication fork processing"/>
    <property type="evidence" value="ECO:0007669"/>
    <property type="project" value="TreeGrafter"/>
</dbReference>
<dbReference type="OrthoDB" id="343092at2759"/>
<dbReference type="GO" id="GO:0048476">
    <property type="term" value="C:Holliday junction resolvase complex"/>
    <property type="evidence" value="ECO:0007669"/>
    <property type="project" value="InterPro"/>
</dbReference>
<feature type="region of interest" description="Disordered" evidence="13">
    <location>
        <begin position="593"/>
        <end position="664"/>
    </location>
</feature>
<evidence type="ECO:0000256" key="11">
    <source>
        <dbReference type="ARBA" id="ARBA00023242"/>
    </source>
</evidence>
<comment type="cofactor">
    <cofactor evidence="1">
        <name>Mg(2+)</name>
        <dbReference type="ChEBI" id="CHEBI:18420"/>
    </cofactor>
</comment>
<dbReference type="PANTHER" id="PTHR21077:SF5">
    <property type="entry name" value="CROSSOVER JUNCTION ENDONUCLEASE MMS4"/>
    <property type="match status" value="1"/>
</dbReference>
<evidence type="ECO:0000256" key="4">
    <source>
        <dbReference type="ARBA" id="ARBA00022723"/>
    </source>
</evidence>
<feature type="compositionally biased region" description="Basic and acidic residues" evidence="13">
    <location>
        <begin position="171"/>
        <end position="181"/>
    </location>
</feature>
<evidence type="ECO:0000256" key="12">
    <source>
        <dbReference type="ARBA" id="ARBA00023254"/>
    </source>
</evidence>
<keyword evidence="12" id="KW-0469">Meiosis</keyword>
<evidence type="ECO:0000256" key="3">
    <source>
        <dbReference type="ARBA" id="ARBA00022722"/>
    </source>
</evidence>
<evidence type="ECO:0000313" key="14">
    <source>
        <dbReference type="EMBL" id="KAF0983311.1"/>
    </source>
</evidence>
<evidence type="ECO:0000256" key="9">
    <source>
        <dbReference type="ARBA" id="ARBA00023172"/>
    </source>
</evidence>
<dbReference type="GO" id="GO:0031573">
    <property type="term" value="P:mitotic intra-S DNA damage checkpoint signaling"/>
    <property type="evidence" value="ECO:0007669"/>
    <property type="project" value="TreeGrafter"/>
</dbReference>
<dbReference type="AlphaFoldDB" id="A0A6A5C856"/>
<dbReference type="GO" id="GO:0008821">
    <property type="term" value="F:crossover junction DNA endonuclease activity"/>
    <property type="evidence" value="ECO:0007669"/>
    <property type="project" value="TreeGrafter"/>
</dbReference>
<evidence type="ECO:0000256" key="1">
    <source>
        <dbReference type="ARBA" id="ARBA00001946"/>
    </source>
</evidence>
<feature type="region of interest" description="Disordered" evidence="13">
    <location>
        <begin position="93"/>
        <end position="119"/>
    </location>
</feature>
<organism evidence="14 15">
    <name type="scientific">Naegleria fowleri</name>
    <name type="common">Brain eating amoeba</name>
    <dbReference type="NCBI Taxonomy" id="5763"/>
    <lineage>
        <taxon>Eukaryota</taxon>
        <taxon>Discoba</taxon>
        <taxon>Heterolobosea</taxon>
        <taxon>Tetramitia</taxon>
        <taxon>Eutetramitia</taxon>
        <taxon>Vahlkampfiidae</taxon>
        <taxon>Naegleria</taxon>
    </lineage>
</organism>
<dbReference type="InterPro" id="IPR042530">
    <property type="entry name" value="EME1/EME2_C"/>
</dbReference>
<dbReference type="VEuPathDB" id="AmoebaDB:FDP41_010376"/>
<comment type="caution">
    <text evidence="14">The sequence shown here is derived from an EMBL/GenBank/DDBJ whole genome shotgun (WGS) entry which is preliminary data.</text>
</comment>
<sequence>MISSHSNECICLSSDDDEDEIIENSPQVVFIKSSSRVIIASSPTTTNGDNNNKFSSSSDRNIALPKPVNRDYPSQEDDVCMILSDDDEGTIMYTSPPKRNETNGTTNTINHSNDPTNKTSGFSTLLSSPVLFTKSSSNSSTIPFAEMGNNLLSDEEEEDQYKLPSPPISIHSEKRSFKENELSQPECSQTFSNHQTIFPSQSMEYSDSQSSSQYYESQSQTFGSCSQISFSPSRKQVFKKIAIGKFASTEIVTTFDENLKSSVGGDDIISDFTQNIASTDASLVNITKLPIAHSIQWKRRLALDYVLFVFQKQKRDPSHSIRYDPSNMESQTVEFYIPSVAIRMTGASFLKIYSASKDSDTNILHKYLNDVIQRLDREGNNILMQEHVYPHLKGDKFNIILIIEGLNECIKKYENEQYQHSLQSSKKKKKPNNPPSEQPKRKLFQKDDIEKFKLKTLFTLERVQFVETKNVTHTLSILKGITTRFQIAPYKKITSAVDFIQKPSAGVNSVDSWTMQLIQIPKISEKSAKLIAHQYPYYASLMKAYQRCKSETEKRLLISSIKNGDKRLGDAVSRALYNFYCVDNESVEIMEENSNVSGLSEEESNSQRCETIVHSQQAPPKKKTQQSRKKKKTASTTSFNVEHSHKSSSRPSDESENILFENLL</sequence>
<name>A0A6A5C856_NAEFO</name>
<proteinExistence type="predicted"/>
<keyword evidence="11" id="KW-0539">Nucleus</keyword>
<feature type="compositionally biased region" description="Polar residues" evidence="13">
    <location>
        <begin position="102"/>
        <end position="119"/>
    </location>
</feature>
<dbReference type="GO" id="GO:0005634">
    <property type="term" value="C:nucleus"/>
    <property type="evidence" value="ECO:0007669"/>
    <property type="project" value="UniProtKB-SubCell"/>
</dbReference>
<dbReference type="Proteomes" id="UP000444721">
    <property type="component" value="Unassembled WGS sequence"/>
</dbReference>
<evidence type="ECO:0000256" key="13">
    <source>
        <dbReference type="SAM" id="MobiDB-lite"/>
    </source>
</evidence>
<feature type="compositionally biased region" description="Polar residues" evidence="13">
    <location>
        <begin position="606"/>
        <end position="618"/>
    </location>
</feature>
<evidence type="ECO:0000313" key="15">
    <source>
        <dbReference type="Proteomes" id="UP000444721"/>
    </source>
</evidence>
<keyword evidence="5" id="KW-0255">Endonuclease</keyword>
<dbReference type="PANTHER" id="PTHR21077">
    <property type="entry name" value="EME1 PROTEIN"/>
    <property type="match status" value="1"/>
</dbReference>
<dbReference type="VEuPathDB" id="AmoebaDB:NfTy_011690"/>
<dbReference type="GO" id="GO:0046872">
    <property type="term" value="F:metal ion binding"/>
    <property type="evidence" value="ECO:0007669"/>
    <property type="project" value="UniProtKB-KW"/>
</dbReference>
<dbReference type="Gene3D" id="1.10.150.670">
    <property type="entry name" value="Crossover junction endonuclease EME1, DNA-binding domain"/>
    <property type="match status" value="1"/>
</dbReference>
<accession>A0A6A5C856</accession>
<feature type="region of interest" description="Disordered" evidence="13">
    <location>
        <begin position="154"/>
        <end position="189"/>
    </location>
</feature>
<dbReference type="Pfam" id="PF21292">
    <property type="entry name" value="EME1-MUS81_C"/>
    <property type="match status" value="1"/>
</dbReference>
<evidence type="ECO:0000256" key="8">
    <source>
        <dbReference type="ARBA" id="ARBA00022842"/>
    </source>
</evidence>
<dbReference type="EMBL" id="VFQX01000006">
    <property type="protein sequence ID" value="KAF0983311.1"/>
    <property type="molecule type" value="Genomic_DNA"/>
</dbReference>
<evidence type="ECO:0000256" key="10">
    <source>
        <dbReference type="ARBA" id="ARBA00023204"/>
    </source>
</evidence>
<keyword evidence="15" id="KW-1185">Reference proteome</keyword>
<keyword evidence="8" id="KW-0460">Magnesium</keyword>
<evidence type="ECO:0008006" key="16">
    <source>
        <dbReference type="Google" id="ProtNLM"/>
    </source>
</evidence>
<feature type="region of interest" description="Disordered" evidence="13">
    <location>
        <begin position="41"/>
        <end position="74"/>
    </location>
</feature>
<keyword evidence="4" id="KW-0479">Metal-binding</keyword>
<reference evidence="14 15" key="1">
    <citation type="journal article" date="2019" name="Sci. Rep.">
        <title>Nanopore sequencing improves the draft genome of the human pathogenic amoeba Naegleria fowleri.</title>
        <authorList>
            <person name="Liechti N."/>
            <person name="Schurch N."/>
            <person name="Bruggmann R."/>
            <person name="Wittwer M."/>
        </authorList>
    </citation>
    <scope>NUCLEOTIDE SEQUENCE [LARGE SCALE GENOMIC DNA]</scope>
    <source>
        <strain evidence="14 15">ATCC 30894</strain>
    </source>
</reference>
<feature type="compositionally biased region" description="Basic residues" evidence="13">
    <location>
        <begin position="620"/>
        <end position="633"/>
    </location>
</feature>